<evidence type="ECO:0000256" key="13">
    <source>
        <dbReference type="ARBA" id="ARBA00023136"/>
    </source>
</evidence>
<evidence type="ECO:0000256" key="8">
    <source>
        <dbReference type="ARBA" id="ARBA00022741"/>
    </source>
</evidence>
<dbReference type="InterPro" id="IPR036097">
    <property type="entry name" value="HisK_dim/P_sf"/>
</dbReference>
<dbReference type="PANTHER" id="PTHR45528">
    <property type="entry name" value="SENSOR HISTIDINE KINASE CPXA"/>
    <property type="match status" value="1"/>
</dbReference>
<keyword evidence="12" id="KW-0902">Two-component regulatory system</keyword>
<name>A0ABT5VDE9_9BACI</name>
<sequence>MRFKRNLNQFIKRKLMWKLTLINSIVIGLVIWLVGISVKDYACYLIEKENALSVEQRLAFIEGMDTYLLFAVILSVIIAAVIHFYFISRLLDPLHSLTNATTEIIEGKYPQLTENTAQDEIGQLTLHFNEMVNYMKKIEENREKITRDVAHELRTPLTNINGYLEALSTGVIKGDKDLFQSLHEESLRLTHLVEQLRQINKWNVHEQDTANYEWVSMKSLLEQALHHFQMELQKEAIIVDLQLCDATLFVNKNGLLQVIYNLIENVHRYDQGKWMRIKGGVNDQQYKLQISNEGLPIQVADSDQPFERFYRAEASRNRNTGGSGLGLSIVKEIIESHNGEVGFSTENNIHTFWFTIPLSSSQGQMNDL</sequence>
<feature type="transmembrane region" description="Helical" evidence="14">
    <location>
        <begin position="67"/>
        <end position="87"/>
    </location>
</feature>
<dbReference type="PROSITE" id="PS50885">
    <property type="entry name" value="HAMP"/>
    <property type="match status" value="1"/>
</dbReference>
<evidence type="ECO:0000256" key="6">
    <source>
        <dbReference type="ARBA" id="ARBA00022679"/>
    </source>
</evidence>
<dbReference type="InterPro" id="IPR003594">
    <property type="entry name" value="HATPase_dom"/>
</dbReference>
<dbReference type="InterPro" id="IPR004358">
    <property type="entry name" value="Sig_transdc_His_kin-like_C"/>
</dbReference>
<keyword evidence="9" id="KW-0418">Kinase</keyword>
<dbReference type="InterPro" id="IPR005467">
    <property type="entry name" value="His_kinase_dom"/>
</dbReference>
<dbReference type="PRINTS" id="PR00344">
    <property type="entry name" value="BCTRLSENSOR"/>
</dbReference>
<dbReference type="CDD" id="cd06225">
    <property type="entry name" value="HAMP"/>
    <property type="match status" value="1"/>
</dbReference>
<dbReference type="SUPFAM" id="SSF55874">
    <property type="entry name" value="ATPase domain of HSP90 chaperone/DNA topoisomerase II/histidine kinase"/>
    <property type="match status" value="1"/>
</dbReference>
<keyword evidence="10 17" id="KW-0067">ATP-binding</keyword>
<evidence type="ECO:0000313" key="17">
    <source>
        <dbReference type="EMBL" id="MDE5413482.1"/>
    </source>
</evidence>
<keyword evidence="7 14" id="KW-0812">Transmembrane</keyword>
<keyword evidence="5" id="KW-0597">Phosphoprotein</keyword>
<reference evidence="17" key="1">
    <citation type="submission" date="2024-05" db="EMBL/GenBank/DDBJ databases">
        <title>Alkalihalobacillus sp. strain MEB203 novel alkaliphilic bacterium from Lonar Lake, India.</title>
        <authorList>
            <person name="Joshi A."/>
            <person name="Thite S."/>
            <person name="Mengade P."/>
        </authorList>
    </citation>
    <scope>NUCLEOTIDE SEQUENCE</scope>
    <source>
        <strain evidence="17">MEB 203</strain>
    </source>
</reference>
<dbReference type="EC" id="2.7.13.3" evidence="3"/>
<keyword evidence="11 14" id="KW-1133">Transmembrane helix</keyword>
<accession>A0ABT5VDE9</accession>
<organism evidence="17 18">
    <name type="scientific">Alkalihalobacterium chitinilyticum</name>
    <dbReference type="NCBI Taxonomy" id="2980103"/>
    <lineage>
        <taxon>Bacteria</taxon>
        <taxon>Bacillati</taxon>
        <taxon>Bacillota</taxon>
        <taxon>Bacilli</taxon>
        <taxon>Bacillales</taxon>
        <taxon>Bacillaceae</taxon>
        <taxon>Alkalihalobacterium</taxon>
    </lineage>
</organism>
<evidence type="ECO:0000256" key="10">
    <source>
        <dbReference type="ARBA" id="ARBA00022840"/>
    </source>
</evidence>
<dbReference type="SMART" id="SM00387">
    <property type="entry name" value="HATPase_c"/>
    <property type="match status" value="1"/>
</dbReference>
<comment type="subcellular location">
    <subcellularLocation>
        <location evidence="2">Cell membrane</location>
        <topology evidence="2">Multi-pass membrane protein</topology>
    </subcellularLocation>
</comment>
<evidence type="ECO:0000313" key="18">
    <source>
        <dbReference type="Proteomes" id="UP001148125"/>
    </source>
</evidence>
<evidence type="ECO:0000259" key="16">
    <source>
        <dbReference type="PROSITE" id="PS50885"/>
    </source>
</evidence>
<dbReference type="SUPFAM" id="SSF47384">
    <property type="entry name" value="Homodimeric domain of signal transducing histidine kinase"/>
    <property type="match status" value="1"/>
</dbReference>
<dbReference type="InterPro" id="IPR003661">
    <property type="entry name" value="HisK_dim/P_dom"/>
</dbReference>
<evidence type="ECO:0000256" key="9">
    <source>
        <dbReference type="ARBA" id="ARBA00022777"/>
    </source>
</evidence>
<dbReference type="Gene3D" id="6.10.340.10">
    <property type="match status" value="1"/>
</dbReference>
<keyword evidence="18" id="KW-1185">Reference proteome</keyword>
<dbReference type="SMART" id="SM00304">
    <property type="entry name" value="HAMP"/>
    <property type="match status" value="1"/>
</dbReference>
<evidence type="ECO:0000256" key="1">
    <source>
        <dbReference type="ARBA" id="ARBA00000085"/>
    </source>
</evidence>
<evidence type="ECO:0000256" key="4">
    <source>
        <dbReference type="ARBA" id="ARBA00022475"/>
    </source>
</evidence>
<dbReference type="RefSeq" id="WP_275118108.1">
    <property type="nucleotide sequence ID" value="NZ_JAOTPO010000005.1"/>
</dbReference>
<dbReference type="InterPro" id="IPR003660">
    <property type="entry name" value="HAMP_dom"/>
</dbReference>
<feature type="domain" description="Histidine kinase" evidence="15">
    <location>
        <begin position="148"/>
        <end position="360"/>
    </location>
</feature>
<gene>
    <name evidence="17" type="ORF">N7Z68_08790</name>
</gene>
<feature type="transmembrane region" description="Helical" evidence="14">
    <location>
        <begin position="21"/>
        <end position="38"/>
    </location>
</feature>
<dbReference type="PANTHER" id="PTHR45528:SF1">
    <property type="entry name" value="SENSOR HISTIDINE KINASE CPXA"/>
    <property type="match status" value="1"/>
</dbReference>
<evidence type="ECO:0000256" key="12">
    <source>
        <dbReference type="ARBA" id="ARBA00023012"/>
    </source>
</evidence>
<dbReference type="PROSITE" id="PS50109">
    <property type="entry name" value="HIS_KIN"/>
    <property type="match status" value="1"/>
</dbReference>
<dbReference type="Gene3D" id="1.10.287.130">
    <property type="match status" value="1"/>
</dbReference>
<feature type="domain" description="HAMP" evidence="16">
    <location>
        <begin position="88"/>
        <end position="140"/>
    </location>
</feature>
<comment type="caution">
    <text evidence="17">The sequence shown here is derived from an EMBL/GenBank/DDBJ whole genome shotgun (WGS) entry which is preliminary data.</text>
</comment>
<dbReference type="InterPro" id="IPR050398">
    <property type="entry name" value="HssS/ArlS-like"/>
</dbReference>
<evidence type="ECO:0000256" key="11">
    <source>
        <dbReference type="ARBA" id="ARBA00022989"/>
    </source>
</evidence>
<dbReference type="Proteomes" id="UP001148125">
    <property type="component" value="Unassembled WGS sequence"/>
</dbReference>
<evidence type="ECO:0000256" key="2">
    <source>
        <dbReference type="ARBA" id="ARBA00004651"/>
    </source>
</evidence>
<evidence type="ECO:0000256" key="14">
    <source>
        <dbReference type="SAM" id="Phobius"/>
    </source>
</evidence>
<dbReference type="SMART" id="SM00388">
    <property type="entry name" value="HisKA"/>
    <property type="match status" value="1"/>
</dbReference>
<dbReference type="CDD" id="cd00082">
    <property type="entry name" value="HisKA"/>
    <property type="match status" value="1"/>
</dbReference>
<dbReference type="InterPro" id="IPR036890">
    <property type="entry name" value="HATPase_C_sf"/>
</dbReference>
<dbReference type="EMBL" id="JAOTPO010000005">
    <property type="protein sequence ID" value="MDE5413482.1"/>
    <property type="molecule type" value="Genomic_DNA"/>
</dbReference>
<protein>
    <recommendedName>
        <fullName evidence="3">histidine kinase</fullName>
        <ecNumber evidence="3">2.7.13.3</ecNumber>
    </recommendedName>
</protein>
<dbReference type="GO" id="GO:0005524">
    <property type="term" value="F:ATP binding"/>
    <property type="evidence" value="ECO:0007669"/>
    <property type="project" value="UniProtKB-KW"/>
</dbReference>
<evidence type="ECO:0000256" key="5">
    <source>
        <dbReference type="ARBA" id="ARBA00022553"/>
    </source>
</evidence>
<dbReference type="Pfam" id="PF02518">
    <property type="entry name" value="HATPase_c"/>
    <property type="match status" value="1"/>
</dbReference>
<dbReference type="Pfam" id="PF00672">
    <property type="entry name" value="HAMP"/>
    <property type="match status" value="1"/>
</dbReference>
<keyword evidence="8" id="KW-0547">Nucleotide-binding</keyword>
<dbReference type="Gene3D" id="3.30.565.10">
    <property type="entry name" value="Histidine kinase-like ATPase, C-terminal domain"/>
    <property type="match status" value="1"/>
</dbReference>
<keyword evidence="6" id="KW-0808">Transferase</keyword>
<evidence type="ECO:0000256" key="3">
    <source>
        <dbReference type="ARBA" id="ARBA00012438"/>
    </source>
</evidence>
<dbReference type="Pfam" id="PF00512">
    <property type="entry name" value="HisKA"/>
    <property type="match status" value="1"/>
</dbReference>
<proteinExistence type="predicted"/>
<keyword evidence="13 14" id="KW-0472">Membrane</keyword>
<evidence type="ECO:0000256" key="7">
    <source>
        <dbReference type="ARBA" id="ARBA00022692"/>
    </source>
</evidence>
<comment type="catalytic activity">
    <reaction evidence="1">
        <text>ATP + protein L-histidine = ADP + protein N-phospho-L-histidine.</text>
        <dbReference type="EC" id="2.7.13.3"/>
    </reaction>
</comment>
<keyword evidence="4" id="KW-1003">Cell membrane</keyword>
<evidence type="ECO:0000259" key="15">
    <source>
        <dbReference type="PROSITE" id="PS50109"/>
    </source>
</evidence>
<dbReference type="SUPFAM" id="SSF158472">
    <property type="entry name" value="HAMP domain-like"/>
    <property type="match status" value="1"/>
</dbReference>